<dbReference type="AlphaFoldDB" id="A0ABD6DIW3"/>
<reference evidence="2 3" key="1">
    <citation type="journal article" date="2019" name="Int. J. Syst. Evol. Microbiol.">
        <title>The Global Catalogue of Microorganisms (GCM) 10K type strain sequencing project: providing services to taxonomists for standard genome sequencing and annotation.</title>
        <authorList>
            <consortium name="The Broad Institute Genomics Platform"/>
            <consortium name="The Broad Institute Genome Sequencing Center for Infectious Disease"/>
            <person name="Wu L."/>
            <person name="Ma J."/>
        </authorList>
    </citation>
    <scope>NUCLEOTIDE SEQUENCE [LARGE SCALE GENOMIC DNA]</scope>
    <source>
        <strain evidence="2 3">CGMCC 1.10390</strain>
    </source>
</reference>
<keyword evidence="1" id="KW-0812">Transmembrane</keyword>
<dbReference type="RefSeq" id="WP_256398475.1">
    <property type="nucleotide sequence ID" value="NZ_JANHJR010000001.1"/>
</dbReference>
<feature type="transmembrane region" description="Helical" evidence="1">
    <location>
        <begin position="44"/>
        <end position="66"/>
    </location>
</feature>
<keyword evidence="3" id="KW-1185">Reference proteome</keyword>
<organism evidence="2 3">
    <name type="scientific">Haloarchaeobius litoreus</name>
    <dbReference type="NCBI Taxonomy" id="755306"/>
    <lineage>
        <taxon>Archaea</taxon>
        <taxon>Methanobacteriati</taxon>
        <taxon>Methanobacteriota</taxon>
        <taxon>Stenosarchaea group</taxon>
        <taxon>Halobacteria</taxon>
        <taxon>Halobacteriales</taxon>
        <taxon>Halorubellaceae</taxon>
        <taxon>Haloarchaeobius</taxon>
    </lineage>
</organism>
<gene>
    <name evidence="2" type="ORF">ACFSBL_09945</name>
</gene>
<keyword evidence="1" id="KW-0472">Membrane</keyword>
<evidence type="ECO:0000256" key="1">
    <source>
        <dbReference type="SAM" id="Phobius"/>
    </source>
</evidence>
<name>A0ABD6DIW3_9EURY</name>
<proteinExistence type="predicted"/>
<accession>A0ABD6DIW3</accession>
<evidence type="ECO:0000313" key="3">
    <source>
        <dbReference type="Proteomes" id="UP001597034"/>
    </source>
</evidence>
<dbReference type="EMBL" id="JBHUDO010000002">
    <property type="protein sequence ID" value="MFD1646003.1"/>
    <property type="molecule type" value="Genomic_DNA"/>
</dbReference>
<feature type="transmembrane region" description="Helical" evidence="1">
    <location>
        <begin position="21"/>
        <end position="38"/>
    </location>
</feature>
<sequence length="71" mass="7546">MSNRPGLAALRGALGHRRRNAVALVLAVVPVAVALAVGSRVALYGAALAAFVVWMAWFVLTAVDWLERADF</sequence>
<comment type="caution">
    <text evidence="2">The sequence shown here is derived from an EMBL/GenBank/DDBJ whole genome shotgun (WGS) entry which is preliminary data.</text>
</comment>
<keyword evidence="1" id="KW-1133">Transmembrane helix</keyword>
<protein>
    <submittedName>
        <fullName evidence="2">Uncharacterized protein</fullName>
    </submittedName>
</protein>
<evidence type="ECO:0000313" key="2">
    <source>
        <dbReference type="EMBL" id="MFD1646003.1"/>
    </source>
</evidence>
<dbReference type="Proteomes" id="UP001597034">
    <property type="component" value="Unassembled WGS sequence"/>
</dbReference>